<dbReference type="PANTHER" id="PTHR24333:SF8">
    <property type="entry name" value="HOMEOBOX PROTEIN CEH-62"/>
    <property type="match status" value="1"/>
</dbReference>
<evidence type="ECO:0000256" key="1">
    <source>
        <dbReference type="ARBA" id="ARBA00004123"/>
    </source>
</evidence>
<dbReference type="PANTHER" id="PTHR24333">
    <property type="entry name" value="HOMEO BOX HB9 LIKE A-RELATED"/>
    <property type="match status" value="1"/>
</dbReference>
<feature type="region of interest" description="Disordered" evidence="7">
    <location>
        <begin position="166"/>
        <end position="195"/>
    </location>
</feature>
<organism evidence="9 10">
    <name type="scientific">Aedes albopictus</name>
    <name type="common">Asian tiger mosquito</name>
    <name type="synonym">Stegomyia albopicta</name>
    <dbReference type="NCBI Taxonomy" id="7160"/>
    <lineage>
        <taxon>Eukaryota</taxon>
        <taxon>Metazoa</taxon>
        <taxon>Ecdysozoa</taxon>
        <taxon>Arthropoda</taxon>
        <taxon>Hexapoda</taxon>
        <taxon>Insecta</taxon>
        <taxon>Pterygota</taxon>
        <taxon>Neoptera</taxon>
        <taxon>Endopterygota</taxon>
        <taxon>Diptera</taxon>
        <taxon>Nematocera</taxon>
        <taxon>Culicoidea</taxon>
        <taxon>Culicidae</taxon>
        <taxon>Culicinae</taxon>
        <taxon>Aedini</taxon>
        <taxon>Aedes</taxon>
        <taxon>Stegomyia</taxon>
    </lineage>
</organism>
<feature type="compositionally biased region" description="Low complexity" evidence="7">
    <location>
        <begin position="45"/>
        <end position="57"/>
    </location>
</feature>
<feature type="region of interest" description="Disordered" evidence="7">
    <location>
        <begin position="45"/>
        <end position="150"/>
    </location>
</feature>
<keyword evidence="10" id="KW-1185">Reference proteome</keyword>
<feature type="compositionally biased region" description="Polar residues" evidence="7">
    <location>
        <begin position="340"/>
        <end position="369"/>
    </location>
</feature>
<name>A0ABM1ZXI9_AEDAL</name>
<dbReference type="SMART" id="SM00389">
    <property type="entry name" value="HOX"/>
    <property type="match status" value="1"/>
</dbReference>
<protein>
    <recommendedName>
        <fullName evidence="8">Homeobox domain-containing protein</fullName>
    </recommendedName>
</protein>
<proteinExistence type="predicted"/>
<dbReference type="CDD" id="cd00086">
    <property type="entry name" value="homeodomain"/>
    <property type="match status" value="1"/>
</dbReference>
<evidence type="ECO:0000256" key="3">
    <source>
        <dbReference type="ARBA" id="ARBA00023155"/>
    </source>
</evidence>
<dbReference type="Pfam" id="PF00046">
    <property type="entry name" value="Homeodomain"/>
    <property type="match status" value="1"/>
</dbReference>
<dbReference type="InterPro" id="IPR020479">
    <property type="entry name" value="HD_metazoa"/>
</dbReference>
<dbReference type="InterPro" id="IPR000047">
    <property type="entry name" value="HTH_motif"/>
</dbReference>
<evidence type="ECO:0000256" key="6">
    <source>
        <dbReference type="RuleBase" id="RU000682"/>
    </source>
</evidence>
<evidence type="ECO:0000256" key="4">
    <source>
        <dbReference type="ARBA" id="ARBA00023242"/>
    </source>
</evidence>
<reference evidence="9" key="2">
    <citation type="submission" date="2025-05" db="UniProtKB">
        <authorList>
            <consortium name="EnsemblMetazoa"/>
        </authorList>
    </citation>
    <scope>IDENTIFICATION</scope>
    <source>
        <strain evidence="9">Foshan</strain>
    </source>
</reference>
<dbReference type="PRINTS" id="PR00031">
    <property type="entry name" value="HTHREPRESSR"/>
</dbReference>
<feature type="compositionally biased region" description="Polar residues" evidence="7">
    <location>
        <begin position="58"/>
        <end position="69"/>
    </location>
</feature>
<dbReference type="GeneID" id="109409189"/>
<feature type="compositionally biased region" description="Low complexity" evidence="7">
    <location>
        <begin position="83"/>
        <end position="95"/>
    </location>
</feature>
<dbReference type="PROSITE" id="PS50071">
    <property type="entry name" value="HOMEOBOX_2"/>
    <property type="match status" value="1"/>
</dbReference>
<dbReference type="Gene3D" id="1.10.10.60">
    <property type="entry name" value="Homeodomain-like"/>
    <property type="match status" value="1"/>
</dbReference>
<dbReference type="Proteomes" id="UP000069940">
    <property type="component" value="Unassembled WGS sequence"/>
</dbReference>
<keyword evidence="4 5" id="KW-0539">Nucleus</keyword>
<dbReference type="InterPro" id="IPR001356">
    <property type="entry name" value="HD"/>
</dbReference>
<evidence type="ECO:0000259" key="8">
    <source>
        <dbReference type="PROSITE" id="PS50071"/>
    </source>
</evidence>
<dbReference type="InterPro" id="IPR050848">
    <property type="entry name" value="Homeobox_TF"/>
</dbReference>
<dbReference type="EnsemblMetazoa" id="AALFPA23_022557.R33468">
    <property type="protein sequence ID" value="AALFPA23_022557.P33468"/>
    <property type="gene ID" value="AALFPA23_022557"/>
</dbReference>
<feature type="compositionally biased region" description="Acidic residues" evidence="7">
    <location>
        <begin position="447"/>
        <end position="469"/>
    </location>
</feature>
<accession>A0ABM1ZXI9</accession>
<feature type="compositionally biased region" description="Low complexity" evidence="7">
    <location>
        <begin position="114"/>
        <end position="129"/>
    </location>
</feature>
<reference evidence="10" key="1">
    <citation type="journal article" date="2015" name="Proc. Natl. Acad. Sci. U.S.A.">
        <title>Genome sequence of the Asian Tiger mosquito, Aedes albopictus, reveals insights into its biology, genetics, and evolution.</title>
        <authorList>
            <person name="Chen X.G."/>
            <person name="Jiang X."/>
            <person name="Gu J."/>
            <person name="Xu M."/>
            <person name="Wu Y."/>
            <person name="Deng Y."/>
            <person name="Zhang C."/>
            <person name="Bonizzoni M."/>
            <person name="Dermauw W."/>
            <person name="Vontas J."/>
            <person name="Armbruster P."/>
            <person name="Huang X."/>
            <person name="Yang Y."/>
            <person name="Zhang H."/>
            <person name="He W."/>
            <person name="Peng H."/>
            <person name="Liu Y."/>
            <person name="Wu K."/>
            <person name="Chen J."/>
            <person name="Lirakis M."/>
            <person name="Topalis P."/>
            <person name="Van Leeuwen T."/>
            <person name="Hall A.B."/>
            <person name="Jiang X."/>
            <person name="Thorpe C."/>
            <person name="Mueller R.L."/>
            <person name="Sun C."/>
            <person name="Waterhouse R.M."/>
            <person name="Yan G."/>
            <person name="Tu Z.J."/>
            <person name="Fang X."/>
            <person name="James A.A."/>
        </authorList>
    </citation>
    <scope>NUCLEOTIDE SEQUENCE [LARGE SCALE GENOMIC DNA]</scope>
    <source>
        <strain evidence="10">Foshan</strain>
    </source>
</reference>
<feature type="region of interest" description="Disordered" evidence="7">
    <location>
        <begin position="316"/>
        <end position="477"/>
    </location>
</feature>
<feature type="DNA-binding region" description="Homeobox" evidence="5">
    <location>
        <begin position="265"/>
        <end position="324"/>
    </location>
</feature>
<evidence type="ECO:0000256" key="7">
    <source>
        <dbReference type="SAM" id="MobiDB-lite"/>
    </source>
</evidence>
<feature type="compositionally biased region" description="Basic residues" evidence="7">
    <location>
        <begin position="316"/>
        <end position="325"/>
    </location>
</feature>
<feature type="region of interest" description="Disordered" evidence="7">
    <location>
        <begin position="1"/>
        <end position="22"/>
    </location>
</feature>
<dbReference type="RefSeq" id="XP_029727080.1">
    <property type="nucleotide sequence ID" value="XM_029871220.2"/>
</dbReference>
<dbReference type="PROSITE" id="PS00027">
    <property type="entry name" value="HOMEOBOX_1"/>
    <property type="match status" value="1"/>
</dbReference>
<evidence type="ECO:0000256" key="2">
    <source>
        <dbReference type="ARBA" id="ARBA00023125"/>
    </source>
</evidence>
<feature type="domain" description="Homeobox" evidence="8">
    <location>
        <begin position="263"/>
        <end position="323"/>
    </location>
</feature>
<feature type="compositionally biased region" description="Low complexity" evidence="7">
    <location>
        <begin position="185"/>
        <end position="195"/>
    </location>
</feature>
<feature type="compositionally biased region" description="Polar residues" evidence="7">
    <location>
        <begin position="130"/>
        <end position="142"/>
    </location>
</feature>
<dbReference type="InterPro" id="IPR009057">
    <property type="entry name" value="Homeodomain-like_sf"/>
</dbReference>
<feature type="compositionally biased region" description="Low complexity" evidence="7">
    <location>
        <begin position="382"/>
        <end position="392"/>
    </location>
</feature>
<evidence type="ECO:0000313" key="9">
    <source>
        <dbReference type="EnsemblMetazoa" id="AALFPA23_022557.P33468"/>
    </source>
</evidence>
<evidence type="ECO:0000256" key="5">
    <source>
        <dbReference type="PROSITE-ProRule" id="PRU00108"/>
    </source>
</evidence>
<evidence type="ECO:0000313" key="10">
    <source>
        <dbReference type="Proteomes" id="UP000069940"/>
    </source>
</evidence>
<dbReference type="InterPro" id="IPR017970">
    <property type="entry name" value="Homeobox_CS"/>
</dbReference>
<sequence length="477" mass="50286">MALHPLSYKDTPNKSPTVLGGATPGGTIASKVPFSIEDILFQNGHNNNNNNNSANFNVKSVKTPGSPSGPQVIEGGMGGGGSNSRSSSSNNSNASVDSCGGHRKVPQFRGGDGNNNSNNNNSSKFSDSNVIRSDSNRNNSHGPVTINGISGCEEEYRKPLPTERYNKLSLNNQSGPPPGGPPGPQFSNPNPTVIYPGGPYGDPGYLQMALGAYLAPSASGYKTVDPYFLSQAGLFAGSPLFPGGGCPDIALGLGMGMSALRHCRRRKARTVFSDPQLTGLEKRFEAQRYLSTPERVELASALGLSETQVKTWFQNRRMKHKKQLRRREINNAEPVDFSRNESTNGTSGSNGPNATNQSNSSGATTNRLSSGAGGEKAFSAYNSNSNSSNNNNHLHLHPHGGKSGKPLPIGSGGPAPPQMGGILKGLHASANSSFSLVRRPPMNDGELLSDDDDDYGNDSDDDCSDVDIVGDEKGYMT</sequence>
<feature type="compositionally biased region" description="Pro residues" evidence="7">
    <location>
        <begin position="175"/>
        <end position="184"/>
    </location>
</feature>
<keyword evidence="2 5" id="KW-0238">DNA-binding</keyword>
<keyword evidence="3 5" id="KW-0371">Homeobox</keyword>
<comment type="subcellular location">
    <subcellularLocation>
        <location evidence="1 5 6">Nucleus</location>
    </subcellularLocation>
</comment>
<dbReference type="PRINTS" id="PR00024">
    <property type="entry name" value="HOMEOBOX"/>
</dbReference>
<dbReference type="SUPFAM" id="SSF46689">
    <property type="entry name" value="Homeodomain-like"/>
    <property type="match status" value="1"/>
</dbReference>